<comment type="caution">
    <text evidence="2">The sequence shown here is derived from an EMBL/GenBank/DDBJ whole genome shotgun (WGS) entry which is preliminary data.</text>
</comment>
<dbReference type="InterPro" id="IPR000600">
    <property type="entry name" value="ROK"/>
</dbReference>
<organism evidence="2 3">
    <name type="scientific">Clostridium beijerinckii</name>
    <name type="common">Clostridium MP</name>
    <dbReference type="NCBI Taxonomy" id="1520"/>
    <lineage>
        <taxon>Bacteria</taxon>
        <taxon>Bacillati</taxon>
        <taxon>Bacillota</taxon>
        <taxon>Clostridia</taxon>
        <taxon>Eubacteriales</taxon>
        <taxon>Clostridiaceae</taxon>
        <taxon>Clostridium</taxon>
    </lineage>
</organism>
<evidence type="ECO:0000313" key="3">
    <source>
        <dbReference type="Proteomes" id="UP000190959"/>
    </source>
</evidence>
<dbReference type="RefSeq" id="WP_078114424.1">
    <property type="nucleotide sequence ID" value="NZ_CP144906.1"/>
</dbReference>
<name>A0A1S9NBR9_CLOBE</name>
<dbReference type="Gene3D" id="3.30.420.40">
    <property type="match status" value="2"/>
</dbReference>
<dbReference type="PANTHER" id="PTHR18964:SF149">
    <property type="entry name" value="BIFUNCTIONAL UDP-N-ACETYLGLUCOSAMINE 2-EPIMERASE_N-ACETYLMANNOSAMINE KINASE"/>
    <property type="match status" value="1"/>
</dbReference>
<dbReference type="Pfam" id="PF00480">
    <property type="entry name" value="ROK"/>
    <property type="match status" value="1"/>
</dbReference>
<comment type="similarity">
    <text evidence="1">Belongs to the ROK (NagC/XylR) family.</text>
</comment>
<keyword evidence="2" id="KW-0418">Kinase</keyword>
<dbReference type="InterPro" id="IPR043129">
    <property type="entry name" value="ATPase_NBD"/>
</dbReference>
<evidence type="ECO:0000256" key="1">
    <source>
        <dbReference type="ARBA" id="ARBA00006479"/>
    </source>
</evidence>
<reference evidence="2 3" key="1">
    <citation type="submission" date="2017-02" db="EMBL/GenBank/DDBJ databases">
        <title>Genome sequence of Clostridium beijerinckii Br21.</title>
        <authorList>
            <person name="Fonseca B.C."/>
            <person name="Guazzaroni M.E."/>
            <person name="Riano-Pachon D.M."/>
            <person name="Reginatto V."/>
        </authorList>
    </citation>
    <scope>NUCLEOTIDE SEQUENCE [LARGE SCALE GENOMIC DNA]</scope>
    <source>
        <strain evidence="2 3">Br21</strain>
    </source>
</reference>
<proteinExistence type="inferred from homology"/>
<evidence type="ECO:0000313" key="2">
    <source>
        <dbReference type="EMBL" id="OOP74964.1"/>
    </source>
</evidence>
<dbReference type="PANTHER" id="PTHR18964">
    <property type="entry name" value="ROK (REPRESSOR, ORF, KINASE) FAMILY"/>
    <property type="match status" value="1"/>
</dbReference>
<keyword evidence="2" id="KW-0808">Transferase</keyword>
<dbReference type="EMBL" id="MWMH01000001">
    <property type="protein sequence ID" value="OOP74964.1"/>
    <property type="molecule type" value="Genomic_DNA"/>
</dbReference>
<sequence>MSHLIGIDIGGTNLRAAVISKDGEIIEIFKIENEVQRGPAYNLDKLIKQIEVKWNRYELEKVGVGVPGPLDLKEGKLLNPVNLKGWENFKIKEYLSKRLNLPVSVNNDANVAGLAESLVGSAKDCDSVFYITVSTGVGGALILNKKIINGAHSQTGEIYNMIINEDKYRQVGLNNGSLEGQCSGVNIARIASQIYGQELTTKEVFNLYEKKDEKAVQVIEKWINNISIGIANVIAVVDPETVVIGGAVLIYNTYLLPKIIECTKTKVSDPSIVDIRIAQIGDNAGLIGAAML</sequence>
<protein>
    <submittedName>
        <fullName evidence="2">Sugar kinase</fullName>
    </submittedName>
</protein>
<dbReference type="SUPFAM" id="SSF53067">
    <property type="entry name" value="Actin-like ATPase domain"/>
    <property type="match status" value="1"/>
</dbReference>
<dbReference type="Proteomes" id="UP000190959">
    <property type="component" value="Unassembled WGS sequence"/>
</dbReference>
<gene>
    <name evidence="2" type="ORF">CBEIBR21_01990</name>
</gene>
<dbReference type="AlphaFoldDB" id="A0A1S9NBR9"/>
<accession>A0A1S9NBR9</accession>
<dbReference type="GO" id="GO:0016301">
    <property type="term" value="F:kinase activity"/>
    <property type="evidence" value="ECO:0007669"/>
    <property type="project" value="UniProtKB-KW"/>
</dbReference>